<gene>
    <name evidence="2" type="ORF">PLEPLA_LOCUS29801</name>
</gene>
<protein>
    <submittedName>
        <fullName evidence="2">Uncharacterized protein</fullName>
    </submittedName>
</protein>
<evidence type="ECO:0000256" key="1">
    <source>
        <dbReference type="SAM" id="MobiDB-lite"/>
    </source>
</evidence>
<name>A0A9N7V127_PLEPL</name>
<feature type="compositionally biased region" description="Basic and acidic residues" evidence="1">
    <location>
        <begin position="142"/>
        <end position="151"/>
    </location>
</feature>
<comment type="caution">
    <text evidence="2">The sequence shown here is derived from an EMBL/GenBank/DDBJ whole genome shotgun (WGS) entry which is preliminary data.</text>
</comment>
<organism evidence="2 3">
    <name type="scientific">Pleuronectes platessa</name>
    <name type="common">European plaice</name>
    <dbReference type="NCBI Taxonomy" id="8262"/>
    <lineage>
        <taxon>Eukaryota</taxon>
        <taxon>Metazoa</taxon>
        <taxon>Chordata</taxon>
        <taxon>Craniata</taxon>
        <taxon>Vertebrata</taxon>
        <taxon>Euteleostomi</taxon>
        <taxon>Actinopterygii</taxon>
        <taxon>Neopterygii</taxon>
        <taxon>Teleostei</taxon>
        <taxon>Neoteleostei</taxon>
        <taxon>Acanthomorphata</taxon>
        <taxon>Carangaria</taxon>
        <taxon>Pleuronectiformes</taxon>
        <taxon>Pleuronectoidei</taxon>
        <taxon>Pleuronectidae</taxon>
        <taxon>Pleuronectes</taxon>
    </lineage>
</organism>
<sequence length="151" mass="16673">MEEEDETTVTLSFSRTHVIPPYTTRRFEPQRGLSSSLICFTHLLCPTLSRADGGLAPELTEGEIRTPTLPVALDLWPPHTDSMQTDRYLLHLNFLRLSPAFGTDRFLGKSPTYQTASGWGGKETHDGRGATEPSHTAAVRSGAREESVAFN</sequence>
<evidence type="ECO:0000313" key="3">
    <source>
        <dbReference type="Proteomes" id="UP001153269"/>
    </source>
</evidence>
<keyword evidence="3" id="KW-1185">Reference proteome</keyword>
<evidence type="ECO:0000313" key="2">
    <source>
        <dbReference type="EMBL" id="CAB1442098.1"/>
    </source>
</evidence>
<proteinExistence type="predicted"/>
<dbReference type="Proteomes" id="UP001153269">
    <property type="component" value="Unassembled WGS sequence"/>
</dbReference>
<dbReference type="AlphaFoldDB" id="A0A9N7V127"/>
<feature type="region of interest" description="Disordered" evidence="1">
    <location>
        <begin position="113"/>
        <end position="151"/>
    </location>
</feature>
<accession>A0A9N7V127</accession>
<dbReference type="EMBL" id="CADEAL010002779">
    <property type="protein sequence ID" value="CAB1442098.1"/>
    <property type="molecule type" value="Genomic_DNA"/>
</dbReference>
<reference evidence="2" key="1">
    <citation type="submission" date="2020-03" db="EMBL/GenBank/DDBJ databases">
        <authorList>
            <person name="Weist P."/>
        </authorList>
    </citation>
    <scope>NUCLEOTIDE SEQUENCE</scope>
</reference>